<feature type="binding site" evidence="5">
    <location>
        <position position="144"/>
    </location>
    <ligand>
        <name>AMP</name>
        <dbReference type="ChEBI" id="CHEBI:456215"/>
    </ligand>
</feature>
<comment type="domain">
    <text evidence="5">Consists of three domains, a large central CORE domain and two small peripheral domains, NMPbind and LID, which undergo movements during catalysis. The LID domain closes over the site of phosphoryl transfer upon ATP binding. Assembling and dissambling the active center during each catalytic cycle provides an effective means to prevent ATP hydrolysis.</text>
</comment>
<feature type="binding site" evidence="5">
    <location>
        <position position="34"/>
    </location>
    <ligand>
        <name>AMP</name>
        <dbReference type="ChEBI" id="CHEBI:456215"/>
    </ligand>
</feature>
<feature type="binding site" evidence="5">
    <location>
        <position position="94"/>
    </location>
    <ligand>
        <name>AMP</name>
        <dbReference type="ChEBI" id="CHEBI:456215"/>
    </ligand>
</feature>
<dbReference type="EMBL" id="CP155620">
    <property type="protein sequence ID" value="XBJ28545.1"/>
    <property type="molecule type" value="Genomic_DNA"/>
</dbReference>
<dbReference type="EC" id="2.7.4.3" evidence="5 7"/>
<evidence type="ECO:0000256" key="5">
    <source>
        <dbReference type="HAMAP-Rule" id="MF_00235"/>
    </source>
</evidence>
<dbReference type="GO" id="GO:0044209">
    <property type="term" value="P:AMP salvage"/>
    <property type="evidence" value="ECO:0007669"/>
    <property type="project" value="UniProtKB-UniRule"/>
</dbReference>
<comment type="catalytic activity">
    <reaction evidence="5 7">
        <text>AMP + ATP = 2 ADP</text>
        <dbReference type="Rhea" id="RHEA:12973"/>
        <dbReference type="ChEBI" id="CHEBI:30616"/>
        <dbReference type="ChEBI" id="CHEBI:456215"/>
        <dbReference type="ChEBI" id="CHEBI:456216"/>
        <dbReference type="EC" id="2.7.4.3"/>
    </reaction>
</comment>
<keyword evidence="3 5" id="KW-0547">Nucleotide-binding</keyword>
<comment type="caution">
    <text evidence="5">Lacks conserved residue(s) required for the propagation of feature annotation.</text>
</comment>
<dbReference type="InterPro" id="IPR027417">
    <property type="entry name" value="P-loop_NTPase"/>
</dbReference>
<dbReference type="PRINTS" id="PR00094">
    <property type="entry name" value="ADENYLTKNASE"/>
</dbReference>
<keyword evidence="1 5" id="KW-0808">Transferase</keyword>
<evidence type="ECO:0000313" key="8">
    <source>
        <dbReference type="EMBL" id="XBJ28545.1"/>
    </source>
</evidence>
<dbReference type="PROSITE" id="PS00113">
    <property type="entry name" value="ADENYLATE_KINASE"/>
    <property type="match status" value="1"/>
</dbReference>
<keyword evidence="4 5" id="KW-0418">Kinase</keyword>
<dbReference type="Pfam" id="PF00406">
    <property type="entry name" value="ADK"/>
    <property type="match status" value="1"/>
</dbReference>
<sequence>MKELFLIIGAPGSGKTTDASLIAKADENITHYSTGDLLRAEVASGSELGKTIDGFISKGNLVPLEVVVNTIVSALKVAPTKTIIIDGYPRSVEQMTEFDKVLSKQNEVCLKGVIEVRVSEEVAKDRVLGRNRGADDNEEVFHNRMKVYTEPLEEIISFYQSKNLHFVIDGERTIEVIVADMKDLIKKIQNS</sequence>
<evidence type="ECO:0000256" key="4">
    <source>
        <dbReference type="ARBA" id="ARBA00022777"/>
    </source>
</evidence>
<gene>
    <name evidence="5" type="primary">adk</name>
    <name evidence="8" type="ORF">AAH949_05410</name>
</gene>
<keyword evidence="2 5" id="KW-0545">Nucleotide biosynthesis</keyword>
<evidence type="ECO:0000256" key="2">
    <source>
        <dbReference type="ARBA" id="ARBA00022727"/>
    </source>
</evidence>
<organism evidence="8">
    <name type="scientific">Campylobacter sp. CCS1377</name>
    <dbReference type="NCBI Taxonomy" id="3158229"/>
    <lineage>
        <taxon>Bacteria</taxon>
        <taxon>Pseudomonadati</taxon>
        <taxon>Campylobacterota</taxon>
        <taxon>Epsilonproteobacteria</taxon>
        <taxon>Campylobacterales</taxon>
        <taxon>Campylobacteraceae</taxon>
        <taxon>Campylobacter</taxon>
    </lineage>
</organism>
<dbReference type="InterPro" id="IPR033690">
    <property type="entry name" value="Adenylat_kinase_CS"/>
</dbReference>
<dbReference type="GO" id="GO:0005737">
    <property type="term" value="C:cytoplasm"/>
    <property type="evidence" value="ECO:0007669"/>
    <property type="project" value="UniProtKB-SubCell"/>
</dbReference>
<evidence type="ECO:0000256" key="3">
    <source>
        <dbReference type="ARBA" id="ARBA00022741"/>
    </source>
</evidence>
<accession>A0AAU7E4S2</accession>
<comment type="pathway">
    <text evidence="5">Purine metabolism; AMP biosynthesis via salvage pathway; AMP from ADP: step 1/1.</text>
</comment>
<proteinExistence type="inferred from homology"/>
<dbReference type="GO" id="GO:0004017">
    <property type="term" value="F:AMP kinase activity"/>
    <property type="evidence" value="ECO:0007669"/>
    <property type="project" value="UniProtKB-UniRule"/>
</dbReference>
<dbReference type="InterPro" id="IPR000850">
    <property type="entry name" value="Adenylat/UMP-CMP_kin"/>
</dbReference>
<feature type="binding site" evidence="5">
    <location>
        <begin position="12"/>
        <end position="17"/>
    </location>
    <ligand>
        <name>ATP</name>
        <dbReference type="ChEBI" id="CHEBI:30616"/>
    </ligand>
</feature>
<dbReference type="NCBIfam" id="NF001384">
    <property type="entry name" value="PRK00279.2-2"/>
    <property type="match status" value="1"/>
</dbReference>
<feature type="binding site" evidence="5">
    <location>
        <position position="39"/>
    </location>
    <ligand>
        <name>AMP</name>
        <dbReference type="ChEBI" id="CHEBI:456215"/>
    </ligand>
</feature>
<dbReference type="AlphaFoldDB" id="A0AAU7E4S2"/>
<comment type="subcellular location">
    <subcellularLocation>
        <location evidence="5 7">Cytoplasm</location>
    </subcellularLocation>
</comment>
<feature type="binding site" evidence="5">
    <location>
        <position position="130"/>
    </location>
    <ligand>
        <name>ATP</name>
        <dbReference type="ChEBI" id="CHEBI:30616"/>
    </ligand>
</feature>
<evidence type="ECO:0000256" key="7">
    <source>
        <dbReference type="RuleBase" id="RU003331"/>
    </source>
</evidence>
<dbReference type="SUPFAM" id="SSF52540">
    <property type="entry name" value="P-loop containing nucleoside triphosphate hydrolases"/>
    <property type="match status" value="1"/>
</dbReference>
<keyword evidence="5 7" id="KW-0067">ATP-binding</keyword>
<feature type="binding site" evidence="5">
    <location>
        <position position="132"/>
    </location>
    <ligand>
        <name>AMP</name>
        <dbReference type="ChEBI" id="CHEBI:456215"/>
    </ligand>
</feature>
<keyword evidence="5" id="KW-0963">Cytoplasm</keyword>
<feature type="binding site" evidence="5">
    <location>
        <begin position="87"/>
        <end position="90"/>
    </location>
    <ligand>
        <name>AMP</name>
        <dbReference type="ChEBI" id="CHEBI:456215"/>
    </ligand>
</feature>
<dbReference type="GO" id="GO:0005524">
    <property type="term" value="F:ATP binding"/>
    <property type="evidence" value="ECO:0007669"/>
    <property type="project" value="UniProtKB-UniRule"/>
</dbReference>
<dbReference type="PANTHER" id="PTHR23359">
    <property type="entry name" value="NUCLEOTIDE KINASE"/>
    <property type="match status" value="1"/>
</dbReference>
<comment type="similarity">
    <text evidence="5 6">Belongs to the adenylate kinase family.</text>
</comment>
<evidence type="ECO:0000256" key="1">
    <source>
        <dbReference type="ARBA" id="ARBA00022679"/>
    </source>
</evidence>
<dbReference type="CDD" id="cd01428">
    <property type="entry name" value="ADK"/>
    <property type="match status" value="1"/>
</dbReference>
<evidence type="ECO:0000256" key="6">
    <source>
        <dbReference type="RuleBase" id="RU003330"/>
    </source>
</evidence>
<comment type="subunit">
    <text evidence="5 7">Monomer.</text>
</comment>
<name>A0AAU7E4S2_9BACT</name>
<comment type="function">
    <text evidence="5">Catalyzes the reversible transfer of the terminal phosphate group between ATP and AMP. Plays an important role in cellular energy homeostasis and in adenine nucleotide metabolism.</text>
</comment>
<dbReference type="Gene3D" id="3.40.50.300">
    <property type="entry name" value="P-loop containing nucleotide triphosphate hydrolases"/>
    <property type="match status" value="1"/>
</dbReference>
<protein>
    <recommendedName>
        <fullName evidence="5 7">Adenylate kinase</fullName>
        <shortName evidence="5">AK</shortName>
        <ecNumber evidence="5 7">2.7.4.3</ecNumber>
    </recommendedName>
    <alternativeName>
        <fullName evidence="5">ATP-AMP transphosphorylase</fullName>
    </alternativeName>
    <alternativeName>
        <fullName evidence="5">ATP:AMP phosphotransferase</fullName>
    </alternativeName>
    <alternativeName>
        <fullName evidence="5">Adenylate monophosphate kinase</fullName>
    </alternativeName>
</protein>
<reference evidence="8" key="1">
    <citation type="submission" date="2024-05" db="EMBL/GenBank/DDBJ databases">
        <title>Campylobacter coli isolated from environmental waters in Slovenia.</title>
        <authorList>
            <person name="Zautner A.E."/>
            <person name="Bunk B."/>
            <person name="Riedel T."/>
            <person name="Sproeer C."/>
        </authorList>
    </citation>
    <scope>NUCLEOTIDE SEQUENCE</scope>
    <source>
        <strain evidence="8">CCS1377</strain>
    </source>
</reference>
<feature type="binding site" evidence="5">
    <location>
        <begin position="60"/>
        <end position="62"/>
    </location>
    <ligand>
        <name>AMP</name>
        <dbReference type="ChEBI" id="CHEBI:456215"/>
    </ligand>
</feature>
<feature type="binding site" evidence="5">
    <location>
        <position position="172"/>
    </location>
    <ligand>
        <name>ATP</name>
        <dbReference type="ChEBI" id="CHEBI:30616"/>
    </ligand>
</feature>
<feature type="region of interest" description="NMP" evidence="5">
    <location>
        <begin position="33"/>
        <end position="62"/>
    </location>
</feature>
<dbReference type="RefSeq" id="WP_348518162.1">
    <property type="nucleotide sequence ID" value="NZ_CP155620.1"/>
</dbReference>
<dbReference type="HAMAP" id="MF_00235">
    <property type="entry name" value="Adenylate_kinase_Adk"/>
    <property type="match status" value="1"/>
</dbReference>